<dbReference type="SUPFAM" id="SSF55486">
    <property type="entry name" value="Metalloproteases ('zincins'), catalytic domain"/>
    <property type="match status" value="1"/>
</dbReference>
<dbReference type="EMBL" id="DS474844">
    <property type="protein sequence ID" value="EDO26744.1"/>
    <property type="molecule type" value="Genomic_DNA"/>
</dbReference>
<protein>
    <recommendedName>
        <fullName evidence="1">Peptidase M1 membrane alanine aminopeptidase domain-containing protein</fullName>
    </recommendedName>
</protein>
<dbReference type="GO" id="GO:0008270">
    <property type="term" value="F:zinc ion binding"/>
    <property type="evidence" value="ECO:0007669"/>
    <property type="project" value="InterPro"/>
</dbReference>
<dbReference type="Pfam" id="PF01433">
    <property type="entry name" value="Peptidase_M1"/>
    <property type="match status" value="1"/>
</dbReference>
<dbReference type="AlphaFoldDB" id="A7TB73"/>
<dbReference type="InterPro" id="IPR014782">
    <property type="entry name" value="Peptidase_M1_dom"/>
</dbReference>
<dbReference type="PANTHER" id="PTHR15137">
    <property type="entry name" value="TRANSCRIPTION INITIATION FACTOR TFIID"/>
    <property type="match status" value="1"/>
</dbReference>
<accession>A7TB73</accession>
<reference evidence="2 3" key="1">
    <citation type="journal article" date="2007" name="Science">
        <title>Sea anemone genome reveals ancestral eumetazoan gene repertoire and genomic organization.</title>
        <authorList>
            <person name="Putnam N.H."/>
            <person name="Srivastava M."/>
            <person name="Hellsten U."/>
            <person name="Dirks B."/>
            <person name="Chapman J."/>
            <person name="Salamov A."/>
            <person name="Terry A."/>
            <person name="Shapiro H."/>
            <person name="Lindquist E."/>
            <person name="Kapitonov V.V."/>
            <person name="Jurka J."/>
            <person name="Genikhovich G."/>
            <person name="Grigoriev I.V."/>
            <person name="Lucas S.M."/>
            <person name="Steele R.E."/>
            <person name="Finnerty J.R."/>
            <person name="Technau U."/>
            <person name="Martindale M.Q."/>
            <person name="Rokhsar D.S."/>
        </authorList>
    </citation>
    <scope>NUCLEOTIDE SEQUENCE [LARGE SCALE GENOMIC DNA]</scope>
    <source>
        <strain evidence="3">CH2 X CH6</strain>
    </source>
</reference>
<name>A7TB73_NEMVE</name>
<dbReference type="Proteomes" id="UP000001593">
    <property type="component" value="Unassembled WGS sequence"/>
</dbReference>
<proteinExistence type="predicted"/>
<dbReference type="OMA" id="VYITRRA"/>
<dbReference type="MEROPS" id="M01.972"/>
<dbReference type="HOGENOM" id="CLU_1269699_0_0_1"/>
<dbReference type="Gene3D" id="1.10.390.10">
    <property type="entry name" value="Neutral Protease Domain 2"/>
    <property type="match status" value="1"/>
</dbReference>
<gene>
    <name evidence="2" type="ORF">NEMVEDRAFT_v1g224761</name>
</gene>
<keyword evidence="3" id="KW-1185">Reference proteome</keyword>
<dbReference type="GO" id="GO:0008237">
    <property type="term" value="F:metallopeptidase activity"/>
    <property type="evidence" value="ECO:0007669"/>
    <property type="project" value="InterPro"/>
</dbReference>
<dbReference type="PhylomeDB" id="A7TB73"/>
<dbReference type="InParanoid" id="A7TB73"/>
<dbReference type="PANTHER" id="PTHR15137:SF9">
    <property type="entry name" value="TRANSCRIPTION INITIATION FACTOR TFIID SUBUNIT 2"/>
    <property type="match status" value="1"/>
</dbReference>
<evidence type="ECO:0000313" key="3">
    <source>
        <dbReference type="Proteomes" id="UP000001593"/>
    </source>
</evidence>
<evidence type="ECO:0000259" key="1">
    <source>
        <dbReference type="Pfam" id="PF01433"/>
    </source>
</evidence>
<evidence type="ECO:0000313" key="2">
    <source>
        <dbReference type="EMBL" id="EDO26744.1"/>
    </source>
</evidence>
<dbReference type="GO" id="GO:0005669">
    <property type="term" value="C:transcription factor TFIID complex"/>
    <property type="evidence" value="ECO:0007669"/>
    <property type="project" value="InterPro"/>
</dbReference>
<organism evidence="2 3">
    <name type="scientific">Nematostella vectensis</name>
    <name type="common">Starlet sea anemone</name>
    <dbReference type="NCBI Taxonomy" id="45351"/>
    <lineage>
        <taxon>Eukaryota</taxon>
        <taxon>Metazoa</taxon>
        <taxon>Cnidaria</taxon>
        <taxon>Anthozoa</taxon>
        <taxon>Hexacorallia</taxon>
        <taxon>Actiniaria</taxon>
        <taxon>Edwardsiidae</taxon>
        <taxon>Nematostella</taxon>
    </lineage>
</organism>
<feature type="non-terminal residue" evidence="2">
    <location>
        <position position="218"/>
    </location>
</feature>
<feature type="domain" description="Peptidase M1 membrane alanine aminopeptidase" evidence="1">
    <location>
        <begin position="107"/>
        <end position="213"/>
    </location>
</feature>
<dbReference type="InterPro" id="IPR037813">
    <property type="entry name" value="TAF2"/>
</dbReference>
<dbReference type="STRING" id="45351.A7TB73"/>
<dbReference type="InterPro" id="IPR027268">
    <property type="entry name" value="Peptidase_M4/M1_CTD_sf"/>
</dbReference>
<dbReference type="eggNOG" id="KOG1932">
    <property type="taxonomic scope" value="Eukaryota"/>
</dbReference>
<sequence>MRVCIREEKKEDWYEAGFQLEDSNRPVCPDGKKRNLDYFLACQQNAVSSADPDYGGGELVIRIPKQVLSCAMGPFEIYVDPIMPEVTNFCLPGLLANLKHSTAFLHDVFEMYEENLSCRYPYTHYKQVFVDQAYSVKAAYASMSIFNTSLLHSSRIIDQTFITRRVLAQALAEQFFGCYICMQDWSDAWLCSGIAGYLYSLYVKKAFGNNEYRYWIMK</sequence>